<evidence type="ECO:0000256" key="5">
    <source>
        <dbReference type="ARBA" id="ARBA00022741"/>
    </source>
</evidence>
<comment type="caution">
    <text evidence="13">The sequence shown here is derived from an EMBL/GenBank/DDBJ whole genome shotgun (WGS) entry which is preliminary data.</text>
</comment>
<feature type="binding site" evidence="10">
    <location>
        <position position="296"/>
    </location>
    <ligand>
        <name>Zn(2+)</name>
        <dbReference type="ChEBI" id="CHEBI:29105"/>
    </ligand>
</feature>
<feature type="binding site" evidence="10">
    <location>
        <begin position="202"/>
        <end position="210"/>
    </location>
    <ligand>
        <name>GTP</name>
        <dbReference type="ChEBI" id="CHEBI:37565"/>
    </ligand>
</feature>
<comment type="subcellular location">
    <subcellularLocation>
        <location evidence="10">Cytoplasm</location>
    </subcellularLocation>
</comment>
<dbReference type="GO" id="GO:0005525">
    <property type="term" value="F:GTP binding"/>
    <property type="evidence" value="ECO:0007669"/>
    <property type="project" value="UniProtKB-UniRule"/>
</dbReference>
<evidence type="ECO:0000256" key="7">
    <source>
        <dbReference type="ARBA" id="ARBA00022833"/>
    </source>
</evidence>
<dbReference type="GO" id="GO:0005737">
    <property type="term" value="C:cytoplasm"/>
    <property type="evidence" value="ECO:0007669"/>
    <property type="project" value="UniProtKB-SubCell"/>
</dbReference>
<dbReference type="EMBL" id="BASE01000079">
    <property type="protein sequence ID" value="GAM15276.1"/>
    <property type="molecule type" value="Genomic_DNA"/>
</dbReference>
<evidence type="ECO:0000256" key="3">
    <source>
        <dbReference type="ARBA" id="ARBA00022723"/>
    </source>
</evidence>
<evidence type="ECO:0000259" key="12">
    <source>
        <dbReference type="PROSITE" id="PS51721"/>
    </source>
</evidence>
<keyword evidence="7 10" id="KW-0862">Zinc</keyword>
<dbReference type="Proteomes" id="UP000031014">
    <property type="component" value="Unassembled WGS sequence"/>
</dbReference>
<sequence length="357" mass="39920">MKNFENIGMTAELSSQFNEYYPIGFKLGRVALEHKHSYRVWLEDGEYLCTLAGKLTFDAISREDLPAVGDWVAVQTSPGEMRGIIKGILPRKSKFSRKAAGQVTEEQIVAANVDTVFIVNSLNDDLNLRRIERYLLLAWESGSNPVIILSKADLVTDLKAKMDQVSSVAIGVPVIAVSVLEGTGTEEVRPYLAPGKTVALIGSSGVGKSSLVNYFTGFEKQLVQEIRESDDKGKHTTTHREMVLLPGGAILIDTPGMREIQLWSSEEGIIESFADIEQYADGCKFRDCSHKNEPGCAVWSAISNGLLDENRLLSYKKLQKELAYIDRKLDKKAQAEEKKHWKNINKEIRHNAKYKRK</sequence>
<dbReference type="AlphaFoldDB" id="A0A0A8XAT7"/>
<dbReference type="Gene3D" id="2.40.50.140">
    <property type="entry name" value="Nucleic acid-binding proteins"/>
    <property type="match status" value="1"/>
</dbReference>
<dbReference type="GO" id="GO:0046872">
    <property type="term" value="F:metal ion binding"/>
    <property type="evidence" value="ECO:0007669"/>
    <property type="project" value="UniProtKB-KW"/>
</dbReference>
<keyword evidence="9 10" id="KW-0342">GTP-binding</keyword>
<organism evidence="13 14">
    <name type="scientific">Mesobacillus selenatarsenatis (strain DSM 18680 / JCM 14380 / FERM P-15431 / SF-1)</name>
    <dbReference type="NCBI Taxonomy" id="1321606"/>
    <lineage>
        <taxon>Bacteria</taxon>
        <taxon>Bacillati</taxon>
        <taxon>Bacillota</taxon>
        <taxon>Bacilli</taxon>
        <taxon>Bacillales</taxon>
        <taxon>Bacillaceae</taxon>
        <taxon>Mesobacillus</taxon>
    </lineage>
</organism>
<evidence type="ECO:0000256" key="2">
    <source>
        <dbReference type="ARBA" id="ARBA00022517"/>
    </source>
</evidence>
<dbReference type="InterPro" id="IPR027417">
    <property type="entry name" value="P-loop_NTPase"/>
</dbReference>
<evidence type="ECO:0000256" key="10">
    <source>
        <dbReference type="HAMAP-Rule" id="MF_01820"/>
    </source>
</evidence>
<dbReference type="EC" id="3.6.1.-" evidence="10"/>
<reference evidence="13 14" key="1">
    <citation type="submission" date="2013-06" db="EMBL/GenBank/DDBJ databases">
        <title>Whole genome shotgun sequence of Bacillus selenatarsenatis SF-1.</title>
        <authorList>
            <person name="Kuroda M."/>
            <person name="Sei K."/>
            <person name="Yamashita M."/>
            <person name="Ike M."/>
        </authorList>
    </citation>
    <scope>NUCLEOTIDE SEQUENCE [LARGE SCALE GENOMIC DNA]</scope>
    <source>
        <strain evidence="13 14">SF-1</strain>
    </source>
</reference>
<feature type="binding site" evidence="10">
    <location>
        <position position="283"/>
    </location>
    <ligand>
        <name>Zn(2+)</name>
        <dbReference type="ChEBI" id="CHEBI:29105"/>
    </ligand>
</feature>
<evidence type="ECO:0000259" key="11">
    <source>
        <dbReference type="PROSITE" id="PS50936"/>
    </source>
</evidence>
<keyword evidence="4 10" id="KW-0699">rRNA-binding</keyword>
<dbReference type="NCBIfam" id="TIGR00157">
    <property type="entry name" value="ribosome small subunit-dependent GTPase A"/>
    <property type="match status" value="1"/>
</dbReference>
<comment type="subunit">
    <text evidence="10">Monomer. Associates with 30S ribosomal subunit, binds 16S rRNA.</text>
</comment>
<name>A0A0A8XAT7_MESS1</name>
<comment type="cofactor">
    <cofactor evidence="10">
        <name>Zn(2+)</name>
        <dbReference type="ChEBI" id="CHEBI:29105"/>
    </cofactor>
    <text evidence="10">Binds 1 zinc ion per subunit.</text>
</comment>
<dbReference type="GO" id="GO:0019843">
    <property type="term" value="F:rRNA binding"/>
    <property type="evidence" value="ECO:0007669"/>
    <property type="project" value="UniProtKB-KW"/>
</dbReference>
<evidence type="ECO:0000256" key="6">
    <source>
        <dbReference type="ARBA" id="ARBA00022801"/>
    </source>
</evidence>
<keyword evidence="1 10" id="KW-0963">Cytoplasm</keyword>
<comment type="similarity">
    <text evidence="10">Belongs to the TRAFAC class YlqF/YawG GTPase family. RsgA subfamily.</text>
</comment>
<dbReference type="STRING" id="1321606.SAMD00020551_3432"/>
<dbReference type="PANTHER" id="PTHR32120:SF10">
    <property type="entry name" value="SMALL RIBOSOMAL SUBUNIT BIOGENESIS GTPASE RSGA"/>
    <property type="match status" value="1"/>
</dbReference>
<keyword evidence="2 10" id="KW-0690">Ribosome biogenesis</keyword>
<dbReference type="Gene3D" id="3.40.50.300">
    <property type="entry name" value="P-loop containing nucleotide triphosphate hydrolases"/>
    <property type="match status" value="1"/>
</dbReference>
<feature type="binding site" evidence="10">
    <location>
        <position position="290"/>
    </location>
    <ligand>
        <name>Zn(2+)</name>
        <dbReference type="ChEBI" id="CHEBI:29105"/>
    </ligand>
</feature>
<evidence type="ECO:0000256" key="4">
    <source>
        <dbReference type="ARBA" id="ARBA00022730"/>
    </source>
</evidence>
<accession>A0A0A8XAT7</accession>
<dbReference type="PROSITE" id="PS51721">
    <property type="entry name" value="G_CP"/>
    <property type="match status" value="1"/>
</dbReference>
<proteinExistence type="inferred from homology"/>
<feature type="domain" description="EngC GTPase" evidence="11">
    <location>
        <begin position="111"/>
        <end position="258"/>
    </location>
</feature>
<gene>
    <name evidence="10" type="primary">rsgA</name>
    <name evidence="13" type="ORF">SAMD00020551_3432</name>
</gene>
<dbReference type="PROSITE" id="PS50936">
    <property type="entry name" value="ENGC_GTPASE"/>
    <property type="match status" value="1"/>
</dbReference>
<keyword evidence="3 10" id="KW-0479">Metal-binding</keyword>
<protein>
    <recommendedName>
        <fullName evidence="10">Small ribosomal subunit biogenesis GTPase RsgA</fullName>
        <ecNumber evidence="10">3.6.1.-</ecNumber>
    </recommendedName>
</protein>
<dbReference type="InterPro" id="IPR030378">
    <property type="entry name" value="G_CP_dom"/>
</dbReference>
<keyword evidence="14" id="KW-1185">Reference proteome</keyword>
<evidence type="ECO:0000256" key="8">
    <source>
        <dbReference type="ARBA" id="ARBA00022884"/>
    </source>
</evidence>
<evidence type="ECO:0000256" key="1">
    <source>
        <dbReference type="ARBA" id="ARBA00022490"/>
    </source>
</evidence>
<feature type="binding site" evidence="10">
    <location>
        <position position="288"/>
    </location>
    <ligand>
        <name>Zn(2+)</name>
        <dbReference type="ChEBI" id="CHEBI:29105"/>
    </ligand>
</feature>
<dbReference type="GO" id="GO:0003924">
    <property type="term" value="F:GTPase activity"/>
    <property type="evidence" value="ECO:0007669"/>
    <property type="project" value="UniProtKB-UniRule"/>
</dbReference>
<dbReference type="CDD" id="cd01854">
    <property type="entry name" value="YjeQ_EngC"/>
    <property type="match status" value="1"/>
</dbReference>
<dbReference type="HAMAP" id="MF_01820">
    <property type="entry name" value="GTPase_RsgA"/>
    <property type="match status" value="1"/>
</dbReference>
<keyword evidence="6 10" id="KW-0378">Hydrolase</keyword>
<dbReference type="SUPFAM" id="SSF52540">
    <property type="entry name" value="P-loop containing nucleoside triphosphate hydrolases"/>
    <property type="match status" value="1"/>
</dbReference>
<evidence type="ECO:0000256" key="9">
    <source>
        <dbReference type="ARBA" id="ARBA00023134"/>
    </source>
</evidence>
<keyword evidence="8 10" id="KW-0694">RNA-binding</keyword>
<dbReference type="InterPro" id="IPR012340">
    <property type="entry name" value="NA-bd_OB-fold"/>
</dbReference>
<feature type="domain" description="CP-type G" evidence="12">
    <location>
        <begin position="103"/>
        <end position="260"/>
    </location>
</feature>
<comment type="function">
    <text evidence="10">One of several proteins that assist in the late maturation steps of the functional core of the 30S ribosomal subunit. Helps release RbfA from mature subunits. May play a role in the assembly of ribosomal proteins into the subunit. Circularly permuted GTPase that catalyzes slow GTP hydrolysis, GTPase activity is stimulated by the 30S ribosomal subunit.</text>
</comment>
<dbReference type="InterPro" id="IPR010914">
    <property type="entry name" value="RsgA_GTPase_dom"/>
</dbReference>
<dbReference type="GO" id="GO:0042274">
    <property type="term" value="P:ribosomal small subunit biogenesis"/>
    <property type="evidence" value="ECO:0007669"/>
    <property type="project" value="UniProtKB-UniRule"/>
</dbReference>
<dbReference type="SUPFAM" id="SSF50249">
    <property type="entry name" value="Nucleic acid-binding proteins"/>
    <property type="match status" value="1"/>
</dbReference>
<evidence type="ECO:0000313" key="14">
    <source>
        <dbReference type="Proteomes" id="UP000031014"/>
    </source>
</evidence>
<dbReference type="Pfam" id="PF03193">
    <property type="entry name" value="RsgA_GTPase"/>
    <property type="match status" value="1"/>
</dbReference>
<dbReference type="PANTHER" id="PTHR32120">
    <property type="entry name" value="SMALL RIBOSOMAL SUBUNIT BIOGENESIS GTPASE RSGA"/>
    <property type="match status" value="1"/>
</dbReference>
<dbReference type="InterPro" id="IPR004881">
    <property type="entry name" value="Ribosome_biogen_GTPase_RsgA"/>
</dbReference>
<feature type="binding site" evidence="10">
    <location>
        <begin position="150"/>
        <end position="153"/>
    </location>
    <ligand>
        <name>GTP</name>
        <dbReference type="ChEBI" id="CHEBI:37565"/>
    </ligand>
</feature>
<dbReference type="Gene3D" id="1.10.40.50">
    <property type="entry name" value="Probable gtpase engc, domain 3"/>
    <property type="match status" value="1"/>
</dbReference>
<evidence type="ECO:0000313" key="13">
    <source>
        <dbReference type="EMBL" id="GAM15276.1"/>
    </source>
</evidence>
<keyword evidence="5 10" id="KW-0547">Nucleotide-binding</keyword>